<dbReference type="CDD" id="cd00093">
    <property type="entry name" value="HTH_XRE"/>
    <property type="match status" value="1"/>
</dbReference>
<feature type="domain" description="HTH cro/C1-type" evidence="1">
    <location>
        <begin position="7"/>
        <end position="60"/>
    </location>
</feature>
<dbReference type="Proteomes" id="UP000267794">
    <property type="component" value="Chromosome"/>
</dbReference>
<evidence type="ECO:0000313" key="2">
    <source>
        <dbReference type="EMBL" id="AYE61936.1"/>
    </source>
</evidence>
<dbReference type="Gene3D" id="1.10.260.40">
    <property type="entry name" value="lambda repressor-like DNA-binding domains"/>
    <property type="match status" value="1"/>
</dbReference>
<evidence type="ECO:0000313" key="3">
    <source>
        <dbReference type="Proteomes" id="UP000267794"/>
    </source>
</evidence>
<dbReference type="InterPro" id="IPR001387">
    <property type="entry name" value="Cro/C1-type_HTH"/>
</dbReference>
<name>A0A386RFI3_LACHE</name>
<dbReference type="Pfam" id="PF01381">
    <property type="entry name" value="HTH_3"/>
    <property type="match status" value="1"/>
</dbReference>
<reference evidence="2 3" key="1">
    <citation type="submission" date="2016-10" db="EMBL/GenBank/DDBJ databases">
        <title>Complete genomic sequencing of Lactobacillus helveticus LH99 and comparative genome analysis.</title>
        <authorList>
            <person name="Li N."/>
            <person name="You C."/>
            <person name="Liu Z."/>
        </authorList>
    </citation>
    <scope>NUCLEOTIDE SEQUENCE [LARGE SCALE GENOMIC DNA]</scope>
    <source>
        <strain evidence="2 3">LH99</strain>
    </source>
</reference>
<accession>A0A386RFI3</accession>
<dbReference type="SMART" id="SM00530">
    <property type="entry name" value="HTH_XRE"/>
    <property type="match status" value="1"/>
</dbReference>
<protein>
    <recommendedName>
        <fullName evidence="1">HTH cro/C1-type domain-containing protein</fullName>
    </recommendedName>
</protein>
<proteinExistence type="predicted"/>
<dbReference type="SUPFAM" id="SSF47413">
    <property type="entry name" value="lambda repressor-like DNA-binding domains"/>
    <property type="match status" value="1"/>
</dbReference>
<dbReference type="EMBL" id="CP017982">
    <property type="protein sequence ID" value="AYE61936.1"/>
    <property type="molecule type" value="Genomic_DNA"/>
</dbReference>
<organism evidence="2 3">
    <name type="scientific">Lactobacillus helveticus</name>
    <name type="common">Lactobacillus suntoryeus</name>
    <dbReference type="NCBI Taxonomy" id="1587"/>
    <lineage>
        <taxon>Bacteria</taxon>
        <taxon>Bacillati</taxon>
        <taxon>Bacillota</taxon>
        <taxon>Bacilli</taxon>
        <taxon>Lactobacillales</taxon>
        <taxon>Lactobacillaceae</taxon>
        <taxon>Lactobacillus</taxon>
    </lineage>
</organism>
<dbReference type="PANTHER" id="PTHR37038">
    <property type="entry name" value="TRANSCRIPTIONAL REGULATOR-RELATED"/>
    <property type="match status" value="1"/>
</dbReference>
<dbReference type="GO" id="GO:0003677">
    <property type="term" value="F:DNA binding"/>
    <property type="evidence" value="ECO:0007669"/>
    <property type="project" value="InterPro"/>
</dbReference>
<dbReference type="PROSITE" id="PS50943">
    <property type="entry name" value="HTH_CROC1"/>
    <property type="match status" value="1"/>
</dbReference>
<dbReference type="InterPro" id="IPR010982">
    <property type="entry name" value="Lambda_DNA-bd_dom_sf"/>
</dbReference>
<gene>
    <name evidence="2" type="ORF">BC335_1518</name>
</gene>
<dbReference type="AlphaFoldDB" id="A0A386RFI3"/>
<sequence>MDIGKKLKSTRVFLGLTQEEFCAGIVTESFYSRVENNKSKISMSDLISILNYHNISLYDFFASADKTVHDKKRVMQSFINDDANRLKKYQHLLKPAQKKYQLEFKLMLSILNDQIGELPKGTIEKAQRQFIRIGKLDINTLFYINLLVPIVEFRTLKIIINYLISSTESGKLCDFSLQLLCHSLLHFLNRCYKEKDEQEAKMIIKFFKNIPTTSYIFLEKLLVNCYECLFSGDEVKLESIVRVLKLCGYGKYAVSFERIKNNFETE</sequence>
<dbReference type="RefSeq" id="WP_120357543.1">
    <property type="nucleotide sequence ID" value="NZ_CP017982.1"/>
</dbReference>
<dbReference type="InterPro" id="IPR053163">
    <property type="entry name" value="HTH-type_regulator_Rgg"/>
</dbReference>
<evidence type="ECO:0000259" key="1">
    <source>
        <dbReference type="PROSITE" id="PS50943"/>
    </source>
</evidence>